<dbReference type="OrthoDB" id="9802793at2"/>
<dbReference type="Gene3D" id="3.20.20.140">
    <property type="entry name" value="Metal-dependent hydrolases"/>
    <property type="match status" value="2"/>
</dbReference>
<feature type="signal peptide" evidence="3">
    <location>
        <begin position="1"/>
        <end position="25"/>
    </location>
</feature>
<dbReference type="InterPro" id="IPR011059">
    <property type="entry name" value="Metal-dep_hydrolase_composite"/>
</dbReference>
<dbReference type="AlphaFoldDB" id="A0A5C6EQE7"/>
<sequence length="1082" mass="118579" precursor="true">MKRFQVFALFGAVIGTALMSPNVAAQQSTSTRPVVGLRSADASPILLSGGDVVTEPGQDPSRMDVLIQGNVIVRVAPEIDPPPGTQTIDIAGQRVHAGLIDAMHDVELPRNGGDDPAGYWNANVTPQDQAASAVTAAGSDLKKRRDQGITAELLAPKDGIIKGTSCVVLTVDPESPQRLLRDQVFQHATLTVPRGSNRGRNPNSPMGATALVRQSLYDTIWYRDAVHAYGLRDDLPRPERNVALEALAQVFQSQSLVIDAANERMAIRAADVCDEFSVSLIVRGSGREYRAIEEIANRVSTVLVPVNFPDTPDAATAESIREAPLVDWMHWRLAPENPAKLAAAGVEFCLTTDGLDDPGKFLKNVRTAVARGLDPTVAHASITTTPARLLGIEDQVGRVRAGMLANLVVTDGDLFSEKTKVMDTWVAGQRFPVESESMKTDDPLIGQWRLNLPTKDGSLPATLLIRNKGKTFAAKLQVDVVVASDDEEGQQSDEKEVEDETPKSVEIELANLIRQRERLSASVELASFKDDLGLRFVDGLSRLTLVTIQPAGSDSNEPTIFATLVGPSGERRTLNLKRVVKEDDEKEDDEKEEEGKKEERNKDSDEKSDETKPSTESIAVTYPLGSFGLTEPPAVHDSVLFRDATVWTCGPMGKLERGDVLVKDGKIVDVGMDLKAPAGTHIVDAKGKHITPGLIDCHSHAATDGGINESGQDVTAEVRIGDFIDNSDISIYRQLAGGVTTANVLHGSANPIGGQSQTIKFRWGESMSGMKFSQAPAGIKFALGENVKRSESRYPNTRMGVEQILRDQFLAARQYDAAWKAWRSGDRSALPPRRDLQLDALVEIQQGERWVHCHSYRQDEIVATLDVLEEFNIQIGTLQHILEGYKVADRIASHGAMASSFADWWAYKFEVFDAIPYNGVLLHNAGVTVSFNSDDAELARHLNTEAAKATKYGGVPEQEALKFVTLNPAKQLRIDDRVGSIEVGKDADLVVWSGRPLSTTTRCEQTWIDGQQYFSIATDRKMRERDQKTLTELIRLATSKDVSDKNDSDKKDEVKDQDPDEEDRWFRFDIFCNAGQNRGDNR</sequence>
<feature type="domain" description="Amidohydrolase-related" evidence="4">
    <location>
        <begin position="339"/>
        <end position="427"/>
    </location>
</feature>
<feature type="compositionally biased region" description="Basic and acidic residues" evidence="2">
    <location>
        <begin position="1041"/>
        <end position="1057"/>
    </location>
</feature>
<dbReference type="InterPro" id="IPR006680">
    <property type="entry name" value="Amidohydro-rel"/>
</dbReference>
<reference evidence="5 6" key="1">
    <citation type="submission" date="2019-02" db="EMBL/GenBank/DDBJ databases">
        <title>Deep-cultivation of Planctomycetes and their phenomic and genomic characterization uncovers novel biology.</title>
        <authorList>
            <person name="Wiegand S."/>
            <person name="Jogler M."/>
            <person name="Boedeker C."/>
            <person name="Pinto D."/>
            <person name="Vollmers J."/>
            <person name="Rivas-Marin E."/>
            <person name="Kohn T."/>
            <person name="Peeters S.H."/>
            <person name="Heuer A."/>
            <person name="Rast P."/>
            <person name="Oberbeckmann S."/>
            <person name="Bunk B."/>
            <person name="Jeske O."/>
            <person name="Meyerdierks A."/>
            <person name="Storesund J.E."/>
            <person name="Kallscheuer N."/>
            <person name="Luecker S."/>
            <person name="Lage O.M."/>
            <person name="Pohl T."/>
            <person name="Merkel B.J."/>
            <person name="Hornburger P."/>
            <person name="Mueller R.-W."/>
            <person name="Bruemmer F."/>
            <person name="Labrenz M."/>
            <person name="Spormann A.M."/>
            <person name="Op Den Camp H."/>
            <person name="Overmann J."/>
            <person name="Amann R."/>
            <person name="Jetten M.S.M."/>
            <person name="Mascher T."/>
            <person name="Medema M.H."/>
            <person name="Devos D.P."/>
            <person name="Kaster A.-K."/>
            <person name="Ovreas L."/>
            <person name="Rohde M."/>
            <person name="Galperin M.Y."/>
            <person name="Jogler C."/>
        </authorList>
    </citation>
    <scope>NUCLEOTIDE SEQUENCE [LARGE SCALE GENOMIC DNA]</scope>
    <source>
        <strain evidence="5 6">Poly59</strain>
    </source>
</reference>
<dbReference type="RefSeq" id="WP_146536021.1">
    <property type="nucleotide sequence ID" value="NZ_SJPX01000004.1"/>
</dbReference>
<keyword evidence="6" id="KW-1185">Reference proteome</keyword>
<dbReference type="InterPro" id="IPR050287">
    <property type="entry name" value="MTA/SAH_deaminase"/>
</dbReference>
<dbReference type="SUPFAM" id="SSF51556">
    <property type="entry name" value="Metallo-dependent hydrolases"/>
    <property type="match status" value="2"/>
</dbReference>
<evidence type="ECO:0000313" key="6">
    <source>
        <dbReference type="Proteomes" id="UP000317977"/>
    </source>
</evidence>
<name>A0A5C6EQE7_9BACT</name>
<feature type="region of interest" description="Disordered" evidence="2">
    <location>
        <begin position="1040"/>
        <end position="1061"/>
    </location>
</feature>
<proteinExistence type="predicted"/>
<dbReference type="Proteomes" id="UP000317977">
    <property type="component" value="Unassembled WGS sequence"/>
</dbReference>
<gene>
    <name evidence="5" type="ORF">Poly59_44510</name>
</gene>
<dbReference type="SUPFAM" id="SSF51338">
    <property type="entry name" value="Composite domain of metallo-dependent hydrolases"/>
    <property type="match status" value="2"/>
</dbReference>
<evidence type="ECO:0000256" key="1">
    <source>
        <dbReference type="ARBA" id="ARBA00022801"/>
    </source>
</evidence>
<keyword evidence="1" id="KW-0378">Hydrolase</keyword>
<evidence type="ECO:0000256" key="2">
    <source>
        <dbReference type="SAM" id="MobiDB-lite"/>
    </source>
</evidence>
<dbReference type="EMBL" id="SJPX01000004">
    <property type="protein sequence ID" value="TWU49826.1"/>
    <property type="molecule type" value="Genomic_DNA"/>
</dbReference>
<organism evidence="5 6">
    <name type="scientific">Rubripirellula reticaptiva</name>
    <dbReference type="NCBI Taxonomy" id="2528013"/>
    <lineage>
        <taxon>Bacteria</taxon>
        <taxon>Pseudomonadati</taxon>
        <taxon>Planctomycetota</taxon>
        <taxon>Planctomycetia</taxon>
        <taxon>Pirellulales</taxon>
        <taxon>Pirellulaceae</taxon>
        <taxon>Rubripirellula</taxon>
    </lineage>
</organism>
<evidence type="ECO:0000313" key="5">
    <source>
        <dbReference type="EMBL" id="TWU49826.1"/>
    </source>
</evidence>
<protein>
    <recommendedName>
        <fullName evidence="4">Amidohydrolase-related domain-containing protein</fullName>
    </recommendedName>
</protein>
<feature type="domain" description="Amidohydrolase-related" evidence="4">
    <location>
        <begin position="922"/>
        <end position="998"/>
    </location>
</feature>
<dbReference type="InterPro" id="IPR032466">
    <property type="entry name" value="Metal_Hydrolase"/>
</dbReference>
<dbReference type="GO" id="GO:0016810">
    <property type="term" value="F:hydrolase activity, acting on carbon-nitrogen (but not peptide) bonds"/>
    <property type="evidence" value="ECO:0007669"/>
    <property type="project" value="InterPro"/>
</dbReference>
<dbReference type="PANTHER" id="PTHR43794:SF11">
    <property type="entry name" value="AMIDOHYDROLASE-RELATED DOMAIN-CONTAINING PROTEIN"/>
    <property type="match status" value="1"/>
</dbReference>
<comment type="caution">
    <text evidence="5">The sequence shown here is derived from an EMBL/GenBank/DDBJ whole genome shotgun (WGS) entry which is preliminary data.</text>
</comment>
<accession>A0A5C6EQE7</accession>
<feature type="region of interest" description="Disordered" evidence="2">
    <location>
        <begin position="575"/>
        <end position="617"/>
    </location>
</feature>
<feature type="compositionally biased region" description="Basic and acidic residues" evidence="2">
    <location>
        <begin position="593"/>
        <end position="613"/>
    </location>
</feature>
<dbReference type="PANTHER" id="PTHR43794">
    <property type="entry name" value="AMINOHYDROLASE SSNA-RELATED"/>
    <property type="match status" value="1"/>
</dbReference>
<dbReference type="Pfam" id="PF01979">
    <property type="entry name" value="Amidohydro_1"/>
    <property type="match status" value="2"/>
</dbReference>
<feature type="chain" id="PRO_5022776266" description="Amidohydrolase-related domain-containing protein" evidence="3">
    <location>
        <begin position="26"/>
        <end position="1082"/>
    </location>
</feature>
<evidence type="ECO:0000259" key="4">
    <source>
        <dbReference type="Pfam" id="PF01979"/>
    </source>
</evidence>
<keyword evidence="3" id="KW-0732">Signal</keyword>
<evidence type="ECO:0000256" key="3">
    <source>
        <dbReference type="SAM" id="SignalP"/>
    </source>
</evidence>
<dbReference type="CDD" id="cd01309">
    <property type="entry name" value="Met_dep_hydrolase_C"/>
    <property type="match status" value="1"/>
</dbReference>